<evidence type="ECO:0000313" key="9">
    <source>
        <dbReference type="Proteomes" id="UP000824890"/>
    </source>
</evidence>
<evidence type="ECO:0000256" key="2">
    <source>
        <dbReference type="ARBA" id="ARBA00022741"/>
    </source>
</evidence>
<dbReference type="EMBL" id="JAGKQM010000019">
    <property type="protein sequence ID" value="KAH0861324.1"/>
    <property type="molecule type" value="Genomic_DNA"/>
</dbReference>
<keyword evidence="2" id="KW-0547">Nucleotide-binding</keyword>
<dbReference type="PROSITE" id="PS51194">
    <property type="entry name" value="HELICASE_CTER"/>
    <property type="match status" value="1"/>
</dbReference>
<feature type="region of interest" description="Disordered" evidence="4">
    <location>
        <begin position="624"/>
        <end position="648"/>
    </location>
</feature>
<feature type="domain" description="Ubiquitin-like" evidence="5">
    <location>
        <begin position="12"/>
        <end position="83"/>
    </location>
</feature>
<dbReference type="SMART" id="SM00487">
    <property type="entry name" value="DEXDc"/>
    <property type="match status" value="1"/>
</dbReference>
<feature type="region of interest" description="Disordered" evidence="4">
    <location>
        <begin position="90"/>
        <end position="118"/>
    </location>
</feature>
<evidence type="ECO:0000256" key="1">
    <source>
        <dbReference type="ARBA" id="ARBA00011601"/>
    </source>
</evidence>
<dbReference type="Proteomes" id="UP000824890">
    <property type="component" value="Unassembled WGS sequence"/>
</dbReference>
<organism evidence="8 9">
    <name type="scientific">Brassica napus</name>
    <name type="common">Rape</name>
    <dbReference type="NCBI Taxonomy" id="3708"/>
    <lineage>
        <taxon>Eukaryota</taxon>
        <taxon>Viridiplantae</taxon>
        <taxon>Streptophyta</taxon>
        <taxon>Embryophyta</taxon>
        <taxon>Tracheophyta</taxon>
        <taxon>Spermatophyta</taxon>
        <taxon>Magnoliopsida</taxon>
        <taxon>eudicotyledons</taxon>
        <taxon>Gunneridae</taxon>
        <taxon>Pentapetalae</taxon>
        <taxon>rosids</taxon>
        <taxon>malvids</taxon>
        <taxon>Brassicales</taxon>
        <taxon>Brassicaceae</taxon>
        <taxon>Brassiceae</taxon>
        <taxon>Brassica</taxon>
    </lineage>
</organism>
<dbReference type="PROSITE" id="PS51192">
    <property type="entry name" value="HELICASE_ATP_BIND_1"/>
    <property type="match status" value="1"/>
</dbReference>
<dbReference type="InterPro" id="IPR018973">
    <property type="entry name" value="MZB"/>
</dbReference>
<sequence length="1778" mass="193545">MAEESRCGGNTVAIRVRTLSGESTIVQVPSNGTIHDLKVALKSSFAPASSSPNFNLFFQGSKLSLKSRVDTTAVNGGDFLVLVPFVKKERPQTPKPDLSEPPLTPSFSRAENHSVGVKRKRDQDTCPVEFLKGVLESDCKDEFEGQNKEKLAEVLKSRNCLSSPGFGKCLMSKDASGYSCSCPDWVKLSMETFTFLNLFSSLIESLGEKLYFNRLEDSLARLATSGVRVGVEDVKNLSTLCPKVVKVVTDEFEAANYENAIVIADFLETDAGEKYEKQGLKKTPLSKVFSSIKKRETSFKAALWESIKSLTLKNRCKRGVTVSLEDMLIFARESARVDDGQTGKDSFRSSRKSCRGTNSLLPLEMVEHLRNGFGSKGQIVHVEDINARKAVYVEIPDELSEITKSALKRIGINTLYSHQAESISAALSGKNVVVATMTSSGKSLCYNVPVFEKLTIDTDACALYLFPTKALAQDQFRALSALIKGYEASINMGVYDGDTPYKDRTWLRNNGRLLITNPDMLHMSILPLHGQFRRILSNLRYIVVDEAHTYKGAFGCHTALILRRLRRICSHVYGVSPSFIFCTATSANPREHCMELANLSELELIEKDGSPSSKKLFVLWNPSAPPTTKSEESSNDKNSKGDAADNSSSPLSEVSHLFAEMVQHGLRCIAFCRSRKLCELVLCYTRDILAKTAPHLVEAISSYRGGYIAEDRRKIEVDLFGGKLCGIAATNALELGIDVGHIDVTLHLGFPGSIASLWQQAGRSGRRERPSLAVYVAFDGPLDQYFMKFPNKLFRSPIECCHLDSQNEQVVAQHLACAAHEHPLSLQYDGDHFGSGLSNTLELLKNKGVLSFDPSRDSSARIWNYIGREKKPSQRISIRAIETERYRVVEKRSNDVLEEIEESKAFFQVYEGAIYMNQGRTYLVEALDTKEKIALCKLVNVDYYTRPRDHTCIHVTGGETAYAFKAPKNQLNKTTAQAQPCSVKTDWFGFYRIRKKTNEVYDDAGLSLPSYSYQSQAVWIQVPGSVKKALGEDNFRSGLHAACHALLHVVPLFVRCNYSDLAPECPHPSDGSYFPSRILLYDRHPGGTGISAQIRPFFTELLKASVDLLKACCCSAESGCPSCVQNFACHNELVHKVAAIKVIESVFFLVLLQAMLGWAIALHGGGGDIPIDLPDELRIPRETALRHCLDLGVSALKSGKHPLDVTELVVRELENHPYFNAGKGSVLTAQGTVEMEASIMDGKTKRCGAVSGLTTVVNPVSLARLVMEKTPHIYLAFDAAEAFARAHGVETAESTYFITPENIARLKQAKEFNRVQLDYTAPTPKEPEIRGDSQIGTVGCVAVDSAGNLAAATSTGGYVNKMAGRIGDSPLIGAGTYANHLCAVSATGKGEYIIRATMAREVAALMEYKGLSLSEAAAYAVEQSGPRGTCGLVAVSANGEVAMPYNTNGMFRACATEDVLLQAMVGWAIALHGGAGDIPMDLPDERRIPRETALRHCLDLGVSALKSGRHPLDVTELVVRELENHPDFNAGKGSVLTTQGTVEMEASIMDGKTKRCGAVSGLTTVVNPISVARLVMEKTPHIYLGFDGAEAFATAHGVETVESSHFVTPENIARLKQAKEFNRVQLDYTAPTPKLPEVSGDSQIGTVGCVAVDSAGNLASATSTGGYVNKMVGRIGDTPVIGAGTYANHLCAVSATGKGEYIIRATVAREVAALMEYKGLSLTEAAAYAVEQSGPRGCCGLVAVSANGEVAMPYNTTGMFRACATEDGYTEVAIWPKN</sequence>
<dbReference type="Pfam" id="PF01112">
    <property type="entry name" value="Asparaginase_2"/>
    <property type="match status" value="2"/>
</dbReference>
<dbReference type="CDD" id="cd04701">
    <property type="entry name" value="Asparaginase_2"/>
    <property type="match status" value="2"/>
</dbReference>
<evidence type="ECO:0000256" key="4">
    <source>
        <dbReference type="SAM" id="MobiDB-lite"/>
    </source>
</evidence>
<dbReference type="Gene3D" id="3.40.50.300">
    <property type="entry name" value="P-loop containing nucleotide triphosphate hydrolases"/>
    <property type="match status" value="2"/>
</dbReference>
<gene>
    <name evidence="8" type="ORF">HID58_089585</name>
</gene>
<dbReference type="SUPFAM" id="SSF56235">
    <property type="entry name" value="N-terminal nucleophile aminohydrolases (Ntn hydrolases)"/>
    <property type="match status" value="2"/>
</dbReference>
<reference evidence="8 9" key="1">
    <citation type="submission" date="2021-05" db="EMBL/GenBank/DDBJ databases">
        <title>Genome Assembly of Synthetic Allotetraploid Brassica napus Reveals Homoeologous Exchanges between Subgenomes.</title>
        <authorList>
            <person name="Davis J.T."/>
        </authorList>
    </citation>
    <scope>NUCLEOTIDE SEQUENCE [LARGE SCALE GENOMIC DNA]</scope>
    <source>
        <strain evidence="9">cv. Da-Ae</strain>
        <tissue evidence="8">Seedling</tissue>
    </source>
</reference>
<feature type="domain" description="Helicase C-terminal" evidence="7">
    <location>
        <begin position="653"/>
        <end position="809"/>
    </location>
</feature>
<feature type="compositionally biased region" description="Basic and acidic residues" evidence="4">
    <location>
        <begin position="629"/>
        <end position="643"/>
    </location>
</feature>
<protein>
    <submittedName>
        <fullName evidence="8">Uncharacterized protein</fullName>
    </submittedName>
</protein>
<dbReference type="InterPro" id="IPR011545">
    <property type="entry name" value="DEAD/DEAH_box_helicase_dom"/>
</dbReference>
<evidence type="ECO:0000259" key="6">
    <source>
        <dbReference type="PROSITE" id="PS51192"/>
    </source>
</evidence>
<dbReference type="InterPro" id="IPR029055">
    <property type="entry name" value="Ntn_hydrolases_N"/>
</dbReference>
<dbReference type="CDD" id="cd18797">
    <property type="entry name" value="SF2_C_Hrq"/>
    <property type="match status" value="1"/>
</dbReference>
<dbReference type="Pfam" id="PF09369">
    <property type="entry name" value="MZB"/>
    <property type="match status" value="1"/>
</dbReference>
<dbReference type="InterPro" id="IPR027417">
    <property type="entry name" value="P-loop_NTPase"/>
</dbReference>
<keyword evidence="3" id="KW-0067">ATP-binding</keyword>
<dbReference type="InterPro" id="IPR000626">
    <property type="entry name" value="Ubiquitin-like_dom"/>
</dbReference>
<dbReference type="Pfam" id="PF00271">
    <property type="entry name" value="Helicase_C"/>
    <property type="match status" value="1"/>
</dbReference>
<dbReference type="Pfam" id="PF22982">
    <property type="entry name" value="WHD_HRQ1"/>
    <property type="match status" value="1"/>
</dbReference>
<dbReference type="InterPro" id="IPR055227">
    <property type="entry name" value="HRQ1_WHD"/>
</dbReference>
<evidence type="ECO:0000259" key="5">
    <source>
        <dbReference type="PROSITE" id="PS50053"/>
    </source>
</evidence>
<dbReference type="CDD" id="cd17923">
    <property type="entry name" value="DEXHc_Hrq1-like"/>
    <property type="match status" value="1"/>
</dbReference>
<comment type="subunit">
    <text evidence="1">Heterotetramer of two alpha and two beta chains arranged as a dimer of alpha/beta heterodimers.</text>
</comment>
<keyword evidence="9" id="KW-1185">Reference proteome</keyword>
<dbReference type="SMART" id="SM00490">
    <property type="entry name" value="HELICc"/>
    <property type="match status" value="1"/>
</dbReference>
<evidence type="ECO:0000259" key="7">
    <source>
        <dbReference type="PROSITE" id="PS51194"/>
    </source>
</evidence>
<dbReference type="InterPro" id="IPR014001">
    <property type="entry name" value="Helicase_ATP-bd"/>
</dbReference>
<name>A0ABQ7XZG7_BRANA</name>
<dbReference type="Gene3D" id="3.60.20.30">
    <property type="entry name" value="(Glycosyl)asparaginase"/>
    <property type="match status" value="2"/>
</dbReference>
<dbReference type="Pfam" id="PF00270">
    <property type="entry name" value="DEAD"/>
    <property type="match status" value="1"/>
</dbReference>
<dbReference type="InterPro" id="IPR000246">
    <property type="entry name" value="Peptidase_T2"/>
</dbReference>
<evidence type="ECO:0000256" key="3">
    <source>
        <dbReference type="ARBA" id="ARBA00022840"/>
    </source>
</evidence>
<dbReference type="PANTHER" id="PTHR47957:SF3">
    <property type="entry name" value="ATP-DEPENDENT HELICASE HRQ1"/>
    <property type="match status" value="1"/>
</dbReference>
<evidence type="ECO:0000313" key="8">
    <source>
        <dbReference type="EMBL" id="KAH0861324.1"/>
    </source>
</evidence>
<accession>A0ABQ7XZG7</accession>
<proteinExistence type="predicted"/>
<feature type="domain" description="Helicase ATP-binding" evidence="6">
    <location>
        <begin position="423"/>
        <end position="604"/>
    </location>
</feature>
<dbReference type="PANTHER" id="PTHR47957">
    <property type="entry name" value="ATP-DEPENDENT HELICASE HRQ1"/>
    <property type="match status" value="1"/>
</dbReference>
<dbReference type="PROSITE" id="PS50053">
    <property type="entry name" value="UBIQUITIN_2"/>
    <property type="match status" value="1"/>
</dbReference>
<comment type="caution">
    <text evidence="8">The sequence shown here is derived from an EMBL/GenBank/DDBJ whole genome shotgun (WGS) entry which is preliminary data.</text>
</comment>
<dbReference type="SUPFAM" id="SSF52540">
    <property type="entry name" value="P-loop containing nucleoside triphosphate hydrolases"/>
    <property type="match status" value="2"/>
</dbReference>
<dbReference type="InterPro" id="IPR001650">
    <property type="entry name" value="Helicase_C-like"/>
</dbReference>